<dbReference type="InterPro" id="IPR029063">
    <property type="entry name" value="SAM-dependent_MTases_sf"/>
</dbReference>
<dbReference type="InterPro" id="IPR036086">
    <property type="entry name" value="ParB/Sulfiredoxin_sf"/>
</dbReference>
<evidence type="ECO:0000256" key="4">
    <source>
        <dbReference type="ARBA" id="ARBA00022679"/>
    </source>
</evidence>
<comment type="catalytic activity">
    <reaction evidence="6">
        <text>a 2'-deoxyadenosine in DNA + S-adenosyl-L-methionine = an N(6)-methyl-2'-deoxyadenosine in DNA + S-adenosyl-L-homocysteine + H(+)</text>
        <dbReference type="Rhea" id="RHEA:15197"/>
        <dbReference type="Rhea" id="RHEA-COMP:12418"/>
        <dbReference type="Rhea" id="RHEA-COMP:12419"/>
        <dbReference type="ChEBI" id="CHEBI:15378"/>
        <dbReference type="ChEBI" id="CHEBI:57856"/>
        <dbReference type="ChEBI" id="CHEBI:59789"/>
        <dbReference type="ChEBI" id="CHEBI:90615"/>
        <dbReference type="ChEBI" id="CHEBI:90616"/>
        <dbReference type="EC" id="2.1.1.72"/>
    </reaction>
</comment>
<dbReference type="InterPro" id="IPR002941">
    <property type="entry name" value="DNA_methylase_N4/N6"/>
</dbReference>
<dbReference type="GO" id="GO:0032259">
    <property type="term" value="P:methylation"/>
    <property type="evidence" value="ECO:0007669"/>
    <property type="project" value="UniProtKB-KW"/>
</dbReference>
<keyword evidence="10" id="KW-1185">Reference proteome</keyword>
<evidence type="ECO:0000256" key="2">
    <source>
        <dbReference type="ARBA" id="ARBA00011900"/>
    </source>
</evidence>
<evidence type="ECO:0000256" key="6">
    <source>
        <dbReference type="ARBA" id="ARBA00047942"/>
    </source>
</evidence>
<evidence type="ECO:0000259" key="8">
    <source>
        <dbReference type="SMART" id="SM00470"/>
    </source>
</evidence>
<evidence type="ECO:0000313" key="10">
    <source>
        <dbReference type="Proteomes" id="UP000529795"/>
    </source>
</evidence>
<accession>A0A840FAC6</accession>
<gene>
    <name evidence="9" type="ORF">GGQ80_000610</name>
</gene>
<evidence type="ECO:0000256" key="1">
    <source>
        <dbReference type="ARBA" id="ARBA00006594"/>
    </source>
</evidence>
<keyword evidence="5" id="KW-0949">S-adenosyl-L-methionine</keyword>
<dbReference type="InterPro" id="IPR003115">
    <property type="entry name" value="ParB_N"/>
</dbReference>
<keyword evidence="3 9" id="KW-0489">Methyltransferase</keyword>
<evidence type="ECO:0000256" key="5">
    <source>
        <dbReference type="ARBA" id="ARBA00022691"/>
    </source>
</evidence>
<organism evidence="9 10">
    <name type="scientific">Sphingomonas jinjuensis</name>
    <dbReference type="NCBI Taxonomy" id="535907"/>
    <lineage>
        <taxon>Bacteria</taxon>
        <taxon>Pseudomonadati</taxon>
        <taxon>Pseudomonadota</taxon>
        <taxon>Alphaproteobacteria</taxon>
        <taxon>Sphingomonadales</taxon>
        <taxon>Sphingomonadaceae</taxon>
        <taxon>Sphingomonas</taxon>
    </lineage>
</organism>
<dbReference type="Pfam" id="PF02195">
    <property type="entry name" value="ParB_N"/>
    <property type="match status" value="1"/>
</dbReference>
<dbReference type="InterPro" id="IPR015840">
    <property type="entry name" value="DNA_MeTrfase_ParB"/>
</dbReference>
<sequence>MTDTLSQAGSEQLDLLSGLPLAVRHLPPASLAALGRKARIHSKEQLRLIGESIKTFGFSVPIVVDETEKVLAGNARIEAAINLGLPTVPVVTLSHLDDAQKRAFVLAENKLASLAGFDRKILALEFAELVELDLTFDIEVTGFSAPEVDALMFHEDGDERHAEVSAPGSDATSRVGDLWLLGEHRLLCGDATHPETLKVLMDGNEARVVFSDPPFNVKIKGHVTGSSHHGEFVSASGEMTDGQFTEFLTASFARMHEALRPGGLAYICMDFRHMRNVLDAAEANEFELLNLIVWSKQAGMGGFYRSAHELIFLLAKPGAAHCNRVQLGKHGRNRSNVWQYPGVNGFGPEKQRDREMHPTVKPLALVSDAILDCTARGDLVLDLFSGSGTTIVAAEKTGRCGAAMDLDPRYVDTTINRWQDFSGKEARLATTGQTWREVRAERTAGALTTDAQAFPPPRVRTRRAA</sequence>
<dbReference type="GO" id="GO:0003677">
    <property type="term" value="F:DNA binding"/>
    <property type="evidence" value="ECO:0007669"/>
    <property type="project" value="InterPro"/>
</dbReference>
<dbReference type="EC" id="2.1.1.72" evidence="2"/>
<feature type="region of interest" description="Disordered" evidence="7">
    <location>
        <begin position="446"/>
        <end position="465"/>
    </location>
</feature>
<evidence type="ECO:0000256" key="3">
    <source>
        <dbReference type="ARBA" id="ARBA00022603"/>
    </source>
</evidence>
<dbReference type="SMART" id="SM00470">
    <property type="entry name" value="ParB"/>
    <property type="match status" value="1"/>
</dbReference>
<dbReference type="PROSITE" id="PS00092">
    <property type="entry name" value="N6_MTASE"/>
    <property type="match status" value="1"/>
</dbReference>
<dbReference type="Gene3D" id="3.40.50.150">
    <property type="entry name" value="Vaccinia Virus protein VP39"/>
    <property type="match status" value="1"/>
</dbReference>
<protein>
    <recommendedName>
        <fullName evidence="2">site-specific DNA-methyltransferase (adenine-specific)</fullName>
        <ecNumber evidence="2">2.1.1.72</ecNumber>
    </recommendedName>
</protein>
<dbReference type="Gene3D" id="3.90.1530.10">
    <property type="entry name" value="Conserved hypothetical protein from pyrococcus furiosus pfu- 392566-001, ParB domain"/>
    <property type="match status" value="1"/>
</dbReference>
<dbReference type="InterPro" id="IPR002052">
    <property type="entry name" value="DNA_methylase_N6_adenine_CS"/>
</dbReference>
<dbReference type="CDD" id="cd16403">
    <property type="entry name" value="ParB_N_like_MT"/>
    <property type="match status" value="1"/>
</dbReference>
<proteinExistence type="inferred from homology"/>
<name>A0A840FAC6_9SPHN</name>
<dbReference type="GO" id="GO:0008170">
    <property type="term" value="F:N-methyltransferase activity"/>
    <property type="evidence" value="ECO:0007669"/>
    <property type="project" value="InterPro"/>
</dbReference>
<dbReference type="GO" id="GO:0009007">
    <property type="term" value="F:site-specific DNA-methyltransferase (adenine-specific) activity"/>
    <property type="evidence" value="ECO:0007669"/>
    <property type="project" value="UniProtKB-EC"/>
</dbReference>
<evidence type="ECO:0000256" key="7">
    <source>
        <dbReference type="SAM" id="MobiDB-lite"/>
    </source>
</evidence>
<reference evidence="9 10" key="1">
    <citation type="submission" date="2020-08" db="EMBL/GenBank/DDBJ databases">
        <title>Genomic Encyclopedia of Type Strains, Phase IV (KMG-IV): sequencing the most valuable type-strain genomes for metagenomic binning, comparative biology and taxonomic classification.</title>
        <authorList>
            <person name="Goeker M."/>
        </authorList>
    </citation>
    <scope>NUCLEOTIDE SEQUENCE [LARGE SCALE GENOMIC DNA]</scope>
    <source>
        <strain evidence="9 10">YC6723</strain>
    </source>
</reference>
<dbReference type="PRINTS" id="PR00506">
    <property type="entry name" value="D21N6MTFRASE"/>
</dbReference>
<evidence type="ECO:0000313" key="9">
    <source>
        <dbReference type="EMBL" id="MBB4152734.1"/>
    </source>
</evidence>
<dbReference type="EMBL" id="JACIEV010000001">
    <property type="protein sequence ID" value="MBB4152734.1"/>
    <property type="molecule type" value="Genomic_DNA"/>
</dbReference>
<dbReference type="PIRSF" id="PIRSF036758">
    <property type="entry name" value="Aden_M_ParB"/>
    <property type="match status" value="1"/>
</dbReference>
<dbReference type="SUPFAM" id="SSF53335">
    <property type="entry name" value="S-adenosyl-L-methionine-dependent methyltransferases"/>
    <property type="match status" value="1"/>
</dbReference>
<feature type="domain" description="ParB-like N-terminal" evidence="8">
    <location>
        <begin position="24"/>
        <end position="110"/>
    </location>
</feature>
<comment type="caution">
    <text evidence="9">The sequence shown here is derived from an EMBL/GenBank/DDBJ whole genome shotgun (WGS) entry which is preliminary data.</text>
</comment>
<dbReference type="AlphaFoldDB" id="A0A840FAC6"/>
<dbReference type="RefSeq" id="WP_183982375.1">
    <property type="nucleotide sequence ID" value="NZ_JACIEV010000001.1"/>
</dbReference>
<dbReference type="Pfam" id="PF01555">
    <property type="entry name" value="N6_N4_Mtase"/>
    <property type="match status" value="1"/>
</dbReference>
<dbReference type="InterPro" id="IPR002295">
    <property type="entry name" value="N4/N6-MTase_EcoPI_Mod-like"/>
</dbReference>
<keyword evidence="4" id="KW-0808">Transferase</keyword>
<dbReference type="Proteomes" id="UP000529795">
    <property type="component" value="Unassembled WGS sequence"/>
</dbReference>
<comment type="similarity">
    <text evidence="1">Belongs to the N(4)/N(6)-methyltransferase family.</text>
</comment>
<dbReference type="SUPFAM" id="SSF110849">
    <property type="entry name" value="ParB/Sulfiredoxin"/>
    <property type="match status" value="1"/>
</dbReference>